<dbReference type="AlphaFoldDB" id="A0A8H6QX17"/>
<dbReference type="Proteomes" id="UP000641853">
    <property type="component" value="Unassembled WGS sequence"/>
</dbReference>
<organism evidence="1 2">
    <name type="scientific">Aspergillus felis</name>
    <dbReference type="NCBI Taxonomy" id="1287682"/>
    <lineage>
        <taxon>Eukaryota</taxon>
        <taxon>Fungi</taxon>
        <taxon>Dikarya</taxon>
        <taxon>Ascomycota</taxon>
        <taxon>Pezizomycotina</taxon>
        <taxon>Eurotiomycetes</taxon>
        <taxon>Eurotiomycetidae</taxon>
        <taxon>Eurotiales</taxon>
        <taxon>Aspergillaceae</taxon>
        <taxon>Aspergillus</taxon>
        <taxon>Aspergillus subgen. Fumigati</taxon>
    </lineage>
</organism>
<accession>A0A8H6QX17</accession>
<dbReference type="EMBL" id="JACBAG010001802">
    <property type="protein sequence ID" value="KAF7181756.1"/>
    <property type="molecule type" value="Genomic_DNA"/>
</dbReference>
<protein>
    <submittedName>
        <fullName evidence="1">Uncharacterized protein</fullName>
    </submittedName>
</protein>
<evidence type="ECO:0000313" key="2">
    <source>
        <dbReference type="Proteomes" id="UP000641853"/>
    </source>
</evidence>
<reference evidence="1" key="1">
    <citation type="submission" date="2020-06" db="EMBL/GenBank/DDBJ databases">
        <title>Draft genome sequences of strains closely related to Aspergillus parafelis and Aspergillus hiratsukae.</title>
        <authorList>
            <person name="Dos Santos R.A.C."/>
            <person name="Rivero-Menendez O."/>
            <person name="Steenwyk J.L."/>
            <person name="Mead M.E."/>
            <person name="Goldman G.H."/>
            <person name="Alastruey-Izquierdo A."/>
            <person name="Rokas A."/>
        </authorList>
    </citation>
    <scope>NUCLEOTIDE SEQUENCE</scope>
    <source>
        <strain evidence="1">CNM-CM7691</strain>
    </source>
</reference>
<keyword evidence="2" id="KW-1185">Reference proteome</keyword>
<gene>
    <name evidence="1" type="ORF">CNMCM7691_001053</name>
</gene>
<evidence type="ECO:0000313" key="1">
    <source>
        <dbReference type="EMBL" id="KAF7181756.1"/>
    </source>
</evidence>
<comment type="caution">
    <text evidence="1">The sequence shown here is derived from an EMBL/GenBank/DDBJ whole genome shotgun (WGS) entry which is preliminary data.</text>
</comment>
<name>A0A8H6QX17_9EURO</name>
<sequence length="293" mass="33224">MPDVPFSTPTTEPSSFMTVTSATQFDKQADFTDHVVSSLRQNNEYHAFIFTGVPPSWADAVYQLIDEKIPSRKSYNSKSRELRIVVRHTDITDCVHSWLIDQTSDWVENGDITRQERKLLCLRVGTTLRFKSGPYSGSWKEPDFFFQARHHYLPTLAVESGWSEEKEQLHKGMDLSLVGGNGTTKVVIIVEWTKLNEGRLSGTIELFVRDSNGTIFPRLATPNNLWIRRWDLFGPALLPGRNGNDILYLDLEQLRDHAAEALGFTDLVPAYIHYVGEPLPMCTTSSSSRKSLT</sequence>
<proteinExistence type="predicted"/>